<proteinExistence type="inferred from homology"/>
<dbReference type="PRINTS" id="PR02008">
    <property type="entry name" value="RCMTFAMILY"/>
</dbReference>
<accession>A0ABT6XWD2</accession>
<evidence type="ECO:0000259" key="7">
    <source>
        <dbReference type="PROSITE" id="PS51686"/>
    </source>
</evidence>
<feature type="binding site" evidence="6">
    <location>
        <position position="140"/>
    </location>
    <ligand>
        <name>S-adenosyl-L-methionine</name>
        <dbReference type="ChEBI" id="CHEBI:59789"/>
    </ligand>
</feature>
<dbReference type="EMBL" id="JASGCB010000004">
    <property type="protein sequence ID" value="MDI9259408.1"/>
    <property type="molecule type" value="Genomic_DNA"/>
</dbReference>
<dbReference type="Pfam" id="PF01189">
    <property type="entry name" value="Methyltr_RsmB-F"/>
    <property type="match status" value="1"/>
</dbReference>
<feature type="active site" description="Nucleophile" evidence="6">
    <location>
        <position position="237"/>
    </location>
</feature>
<dbReference type="Pfam" id="PF17125">
    <property type="entry name" value="Methyltr_RsmF_N"/>
    <property type="match status" value="1"/>
</dbReference>
<dbReference type="Gene3D" id="3.30.70.1170">
    <property type="entry name" value="Sun protein, domain 3"/>
    <property type="match status" value="1"/>
</dbReference>
<protein>
    <submittedName>
        <fullName evidence="8">RNA methyltransferase</fullName>
    </submittedName>
</protein>
<keyword evidence="1" id="KW-0963">Cytoplasm</keyword>
<feature type="binding site" evidence="6">
    <location>
        <begin position="114"/>
        <end position="120"/>
    </location>
    <ligand>
        <name>S-adenosyl-L-methionine</name>
        <dbReference type="ChEBI" id="CHEBI:59789"/>
    </ligand>
</feature>
<organism evidence="8 9">
    <name type="scientific">Alicyclobacillus sendaiensis PA2</name>
    <dbReference type="NCBI Taxonomy" id="3029425"/>
    <lineage>
        <taxon>Bacteria</taxon>
        <taxon>Bacillati</taxon>
        <taxon>Bacillota</taxon>
        <taxon>Bacilli</taxon>
        <taxon>Bacillales</taxon>
        <taxon>Alicyclobacillaceae</taxon>
        <taxon>Alicyclobacillus</taxon>
    </lineage>
</organism>
<evidence type="ECO:0000256" key="4">
    <source>
        <dbReference type="ARBA" id="ARBA00022691"/>
    </source>
</evidence>
<feature type="domain" description="SAM-dependent MTase RsmB/NOP-type" evidence="7">
    <location>
        <begin position="26"/>
        <end position="306"/>
    </location>
</feature>
<dbReference type="PROSITE" id="PS51686">
    <property type="entry name" value="SAM_MT_RSMB_NOP"/>
    <property type="match status" value="1"/>
</dbReference>
<dbReference type="InterPro" id="IPR029063">
    <property type="entry name" value="SAM-dependent_MTases_sf"/>
</dbReference>
<dbReference type="SUPFAM" id="SSF53335">
    <property type="entry name" value="S-adenosyl-L-methionine-dependent methyltransferases"/>
    <property type="match status" value="1"/>
</dbReference>
<dbReference type="Pfam" id="PF13636">
    <property type="entry name" value="Methyltranf_PUA"/>
    <property type="match status" value="1"/>
</dbReference>
<dbReference type="InterPro" id="IPR001678">
    <property type="entry name" value="MeTrfase_RsmB-F_NOP2_dom"/>
</dbReference>
<feature type="binding site" evidence="6">
    <location>
        <position position="184"/>
    </location>
    <ligand>
        <name>S-adenosyl-L-methionine</name>
        <dbReference type="ChEBI" id="CHEBI:59789"/>
    </ligand>
</feature>
<evidence type="ECO:0000256" key="3">
    <source>
        <dbReference type="ARBA" id="ARBA00022679"/>
    </source>
</evidence>
<dbReference type="GO" id="GO:0008168">
    <property type="term" value="F:methyltransferase activity"/>
    <property type="evidence" value="ECO:0007669"/>
    <property type="project" value="UniProtKB-KW"/>
</dbReference>
<dbReference type="PANTHER" id="PTHR22807">
    <property type="entry name" value="NOP2 YEAST -RELATED NOL1/NOP2/FMU SUN DOMAIN-CONTAINING"/>
    <property type="match status" value="1"/>
</dbReference>
<evidence type="ECO:0000256" key="6">
    <source>
        <dbReference type="PROSITE-ProRule" id="PRU01023"/>
    </source>
</evidence>
<comment type="caution">
    <text evidence="8">The sequence shown here is derived from an EMBL/GenBank/DDBJ whole genome shotgun (WGS) entry which is preliminary data.</text>
</comment>
<dbReference type="InterPro" id="IPR031341">
    <property type="entry name" value="Methyltr_RsmF_N"/>
</dbReference>
<sequence>MRNPPEIPAAFVRQMEHWLGAEARDLVAALSAKPWRGLRYAAIARPRGELPPSLAPFLSGGVPWAADGFYLAPGPSLGYTVLHQAGAFYLQDPSAMAVAVALDPQPGERILDLCAAPGGKTTHVALMAARRGGAQLVANDVHRDRVLALAENVERVGAPCAITNESPAALADAWPQAFDAIVVDAPCSGEGMFRKDPAVRAEWRPDAPERFQVLQKDILRHALTMLRPGGRLVYSTCTLNPLENEQVVLWLLDHYPVALEPLPDWPEWRPARSDWAADREEVGLAKRLWPHVGRGEGHFVARFRLLDPVATSPRRRSKAATPSTDKAWDAWLASLVAEVPPAWRKTVARKSVVFADALGDLAVSSLRVLRPGPPIAERKGQVFVPHHAASRLLPPGGFRATVEIDEETAIRYLAGEPLALPAGHDHEATFCAVAHEGFHLGFAKRAPGRLNNLYPRGLRSTRIESLAALAAEVDSSSYT</sequence>
<dbReference type="PANTHER" id="PTHR22807:SF30">
    <property type="entry name" value="28S RRNA (CYTOSINE(4447)-C(5))-METHYLTRANSFERASE-RELATED"/>
    <property type="match status" value="1"/>
</dbReference>
<dbReference type="InterPro" id="IPR049560">
    <property type="entry name" value="MeTrfase_RsmB-F_NOP2_cat"/>
</dbReference>
<evidence type="ECO:0000256" key="2">
    <source>
        <dbReference type="ARBA" id="ARBA00022603"/>
    </source>
</evidence>
<keyword evidence="2 6" id="KW-0489">Methyltransferase</keyword>
<dbReference type="Gene3D" id="2.30.130.60">
    <property type="match status" value="1"/>
</dbReference>
<keyword evidence="4 6" id="KW-0949">S-adenosyl-L-methionine</keyword>
<evidence type="ECO:0000256" key="1">
    <source>
        <dbReference type="ARBA" id="ARBA00022490"/>
    </source>
</evidence>
<evidence type="ECO:0000256" key="5">
    <source>
        <dbReference type="ARBA" id="ARBA00022884"/>
    </source>
</evidence>
<keyword evidence="3 6" id="KW-0808">Transferase</keyword>
<reference evidence="8 9" key="1">
    <citation type="submission" date="2023-04" db="EMBL/GenBank/DDBJ databases">
        <title>A. sendaiensis sub sp. chiapanensis a novel subspecie with specific adaptation in bacterial cell wall isolated from an active volcano.</title>
        <authorList>
            <person name="Alvarez Gutierrez P.E."/>
            <person name="Ortiz Cortes L.Y."/>
        </authorList>
    </citation>
    <scope>NUCLEOTIDE SEQUENCE [LARGE SCALE GENOMIC DNA]</scope>
    <source>
        <strain evidence="8 9">PA2</strain>
    </source>
</reference>
<dbReference type="InterPro" id="IPR027391">
    <property type="entry name" value="Nol1_Nop2_Fmu_2"/>
</dbReference>
<keyword evidence="9" id="KW-1185">Reference proteome</keyword>
<gene>
    <name evidence="8" type="ORF">QID03_04340</name>
</gene>
<keyword evidence="5 6" id="KW-0694">RNA-binding</keyword>
<comment type="similarity">
    <text evidence="6">Belongs to the class I-like SAM-binding methyltransferase superfamily. RsmB/NOP family.</text>
</comment>
<comment type="caution">
    <text evidence="6">Lacks conserved residue(s) required for the propagation of feature annotation.</text>
</comment>
<evidence type="ECO:0000313" key="9">
    <source>
        <dbReference type="Proteomes" id="UP001529245"/>
    </source>
</evidence>
<dbReference type="Gene3D" id="3.40.50.150">
    <property type="entry name" value="Vaccinia Virus protein VP39"/>
    <property type="match status" value="1"/>
</dbReference>
<dbReference type="CDD" id="cd02440">
    <property type="entry name" value="AdoMet_MTases"/>
    <property type="match status" value="1"/>
</dbReference>
<dbReference type="Proteomes" id="UP001529245">
    <property type="component" value="Unassembled WGS sequence"/>
</dbReference>
<dbReference type="RefSeq" id="WP_283202955.1">
    <property type="nucleotide sequence ID" value="NZ_JASGCB010000004.1"/>
</dbReference>
<evidence type="ECO:0000313" key="8">
    <source>
        <dbReference type="EMBL" id="MDI9259408.1"/>
    </source>
</evidence>
<name>A0ABT6XWD2_ALISE</name>
<dbReference type="InterPro" id="IPR023267">
    <property type="entry name" value="RCMT"/>
</dbReference>
<dbReference type="GO" id="GO:0032259">
    <property type="term" value="P:methylation"/>
    <property type="evidence" value="ECO:0007669"/>
    <property type="project" value="UniProtKB-KW"/>
</dbReference>